<accession>A0AA86V9R1</accession>
<feature type="compositionally biased region" description="Low complexity" evidence="9">
    <location>
        <begin position="29"/>
        <end position="39"/>
    </location>
</feature>
<dbReference type="GO" id="GO:0005643">
    <property type="term" value="C:nuclear pore"/>
    <property type="evidence" value="ECO:0007669"/>
    <property type="project" value="UniProtKB-SubCell"/>
</dbReference>
<keyword evidence="2" id="KW-0813">Transport</keyword>
<dbReference type="GO" id="GO:0045087">
    <property type="term" value="P:innate immune response"/>
    <property type="evidence" value="ECO:0007669"/>
    <property type="project" value="EnsemblPlants"/>
</dbReference>
<evidence type="ECO:0000256" key="6">
    <source>
        <dbReference type="ARBA" id="ARBA00023132"/>
    </source>
</evidence>
<evidence type="ECO:0000256" key="4">
    <source>
        <dbReference type="ARBA" id="ARBA00022927"/>
    </source>
</evidence>
<evidence type="ECO:0000256" key="7">
    <source>
        <dbReference type="ARBA" id="ARBA00023242"/>
    </source>
</evidence>
<comment type="subcellular location">
    <subcellularLocation>
        <location evidence="1">Nucleus</location>
        <location evidence="1">Nuclear pore complex</location>
    </subcellularLocation>
</comment>
<dbReference type="PANTHER" id="PTHR13257">
    <property type="entry name" value="NUCLEOPORIN NUP84-RELATED"/>
    <property type="match status" value="1"/>
</dbReference>
<feature type="region of interest" description="Disordered" evidence="9">
    <location>
        <begin position="784"/>
        <end position="804"/>
    </location>
</feature>
<keyword evidence="11" id="KW-1185">Reference proteome</keyword>
<dbReference type="EMBL" id="OY731398">
    <property type="protein sequence ID" value="CAJ1860717.1"/>
    <property type="molecule type" value="Genomic_DNA"/>
</dbReference>
<evidence type="ECO:0000256" key="8">
    <source>
        <dbReference type="SAM" id="Coils"/>
    </source>
</evidence>
<dbReference type="Proteomes" id="UP001189624">
    <property type="component" value="Chromosome 1"/>
</dbReference>
<sequence length="850" mass="94547">MSLGPLQSKIHEEKRTKHNATTTMRITLEPSSEPSPSRSQTPKDEVEWVPLPKHPLFTAHGGATAASASRNLLAWDGASRLYFWDTNSRCLHRLSLRLGDPDPSSVLASSPSKVSLSLHLVFRANRIQCYANSFPNLKQVLQADAVLDFDVHKISINRNGTAILLFGSETLSVMYLYGRTSKKDENLICRTITVGSQTYSTGGNDIRVLQALWHPYSDTHLGILSSDSVFRIFNLSMDPLQPEQEYYLQPVEPGRSRNASSVCPVDFSFGGDHLWDRFSVFILFSNGAIYVLCPVVPFGSLFKCESLVEIYNDAHTFGIMSANSVAASNSKLAISWLEAAFPELQNQETEGDSLSLLRAHAYALFDASLVLQGPLRRVGQDGNEDSVGCSAECEGRAVSFLYNLVSKDSILVTAWSGGQLQIDALADEIQPVWCVGSPPRLRVDSHDHILGLAMICESINSSSLWKPDRNAWLGNPPPLLRLAIVDLALPQRAESGYNISLFIDMLMPERIYSLHDGGVDSIVLHFLPFTSQSNGKDDTTKTPSVHSVVNTCQSGNTSEPSLCGFVSLSDSFGYSWIVAITLSLECVVLEMKSWNLLLPVSIDMEKPISSEGELKERDIPSIISKELLGGPKEVLVPHASPSLRSVAADSIEGRSTLHQYFKLFHETYVEYGHKVYLELKHHAPQLKKIINDQHSRLGDAQQKILKVEEKEAILQKRLDHAIQMHNSLEERLQQLRNLPCAHKKPLSRAERQFKSELDRFKEVELDALHSSVDALSARLRRHLQASKANQQHKTPGKKIHAGDNRISMLKSSLEKLSLVNTENSKKVKLVESTLRNNERSSSRESRPPLL</sequence>
<dbReference type="InterPro" id="IPR036322">
    <property type="entry name" value="WD40_repeat_dom_sf"/>
</dbReference>
<dbReference type="GO" id="GO:0006611">
    <property type="term" value="P:protein export from nucleus"/>
    <property type="evidence" value="ECO:0007669"/>
    <property type="project" value="EnsemblPlants"/>
</dbReference>
<gene>
    <name evidence="10" type="ORF">AYBTSS11_LOCUS2165</name>
</gene>
<feature type="region of interest" description="Disordered" evidence="9">
    <location>
        <begin position="830"/>
        <end position="850"/>
    </location>
</feature>
<evidence type="ECO:0008006" key="12">
    <source>
        <dbReference type="Google" id="ProtNLM"/>
    </source>
</evidence>
<name>A0AA86V9R1_9FABA</name>
<evidence type="ECO:0000256" key="9">
    <source>
        <dbReference type="SAM" id="MobiDB-lite"/>
    </source>
</evidence>
<evidence type="ECO:0000256" key="3">
    <source>
        <dbReference type="ARBA" id="ARBA00022816"/>
    </source>
</evidence>
<dbReference type="GO" id="GO:0006406">
    <property type="term" value="P:mRNA export from nucleus"/>
    <property type="evidence" value="ECO:0007669"/>
    <property type="project" value="TreeGrafter"/>
</dbReference>
<evidence type="ECO:0000256" key="1">
    <source>
        <dbReference type="ARBA" id="ARBA00004567"/>
    </source>
</evidence>
<dbReference type="Gramene" id="rna-AYBTSS11_LOCUS2165">
    <property type="protein sequence ID" value="CAJ1860717.1"/>
    <property type="gene ID" value="gene-AYBTSS11_LOCUS2165"/>
</dbReference>
<evidence type="ECO:0000313" key="10">
    <source>
        <dbReference type="EMBL" id="CAJ1860717.1"/>
    </source>
</evidence>
<dbReference type="SUPFAM" id="SSF50978">
    <property type="entry name" value="WD40 repeat-like"/>
    <property type="match status" value="1"/>
</dbReference>
<dbReference type="GO" id="GO:0000055">
    <property type="term" value="P:ribosomal large subunit export from nucleus"/>
    <property type="evidence" value="ECO:0007669"/>
    <property type="project" value="InterPro"/>
</dbReference>
<feature type="coiled-coil region" evidence="8">
    <location>
        <begin position="697"/>
        <end position="738"/>
    </location>
</feature>
<dbReference type="GO" id="GO:0000056">
    <property type="term" value="P:ribosomal small subunit export from nucleus"/>
    <property type="evidence" value="ECO:0007669"/>
    <property type="project" value="InterPro"/>
</dbReference>
<keyword evidence="4" id="KW-0653">Protein transport</keyword>
<organism evidence="10 11">
    <name type="scientific">Sphenostylis stenocarpa</name>
    <dbReference type="NCBI Taxonomy" id="92480"/>
    <lineage>
        <taxon>Eukaryota</taxon>
        <taxon>Viridiplantae</taxon>
        <taxon>Streptophyta</taxon>
        <taxon>Embryophyta</taxon>
        <taxon>Tracheophyta</taxon>
        <taxon>Spermatophyta</taxon>
        <taxon>Magnoliopsida</taxon>
        <taxon>eudicotyledons</taxon>
        <taxon>Gunneridae</taxon>
        <taxon>Pentapetalae</taxon>
        <taxon>rosids</taxon>
        <taxon>fabids</taxon>
        <taxon>Fabales</taxon>
        <taxon>Fabaceae</taxon>
        <taxon>Papilionoideae</taxon>
        <taxon>50 kb inversion clade</taxon>
        <taxon>NPAAA clade</taxon>
        <taxon>indigoferoid/millettioid clade</taxon>
        <taxon>Phaseoleae</taxon>
        <taxon>Sphenostylis</taxon>
    </lineage>
</organism>
<dbReference type="Pfam" id="PF10168">
    <property type="entry name" value="Nup88"/>
    <property type="match status" value="2"/>
</dbReference>
<evidence type="ECO:0000313" key="11">
    <source>
        <dbReference type="Proteomes" id="UP001189624"/>
    </source>
</evidence>
<feature type="region of interest" description="Disordered" evidence="9">
    <location>
        <begin position="1"/>
        <end position="45"/>
    </location>
</feature>
<dbReference type="GO" id="GO:0017056">
    <property type="term" value="F:structural constituent of nuclear pore"/>
    <property type="evidence" value="ECO:0007669"/>
    <property type="project" value="InterPro"/>
</dbReference>
<protein>
    <recommendedName>
        <fullName evidence="12">Nuclear pore complex protein NUP88</fullName>
    </recommendedName>
</protein>
<keyword evidence="7" id="KW-0539">Nucleus</keyword>
<dbReference type="InterPro" id="IPR019321">
    <property type="entry name" value="Nucleoporin_Nup88"/>
</dbReference>
<reference evidence="10" key="1">
    <citation type="submission" date="2023-10" db="EMBL/GenBank/DDBJ databases">
        <authorList>
            <person name="Domelevo Entfellner J.-B."/>
        </authorList>
    </citation>
    <scope>NUCLEOTIDE SEQUENCE</scope>
</reference>
<dbReference type="GO" id="GO:0006606">
    <property type="term" value="P:protein import into nucleus"/>
    <property type="evidence" value="ECO:0007669"/>
    <property type="project" value="TreeGrafter"/>
</dbReference>
<feature type="compositionally biased region" description="Basic and acidic residues" evidence="9">
    <location>
        <begin position="836"/>
        <end position="850"/>
    </location>
</feature>
<keyword evidence="6" id="KW-0906">Nuclear pore complex</keyword>
<proteinExistence type="predicted"/>
<keyword evidence="5" id="KW-0811">Translocation</keyword>
<evidence type="ECO:0000256" key="5">
    <source>
        <dbReference type="ARBA" id="ARBA00023010"/>
    </source>
</evidence>
<dbReference type="GO" id="GO:0009627">
    <property type="term" value="P:systemic acquired resistance"/>
    <property type="evidence" value="ECO:0007669"/>
    <property type="project" value="EnsemblPlants"/>
</dbReference>
<dbReference type="PANTHER" id="PTHR13257:SF0">
    <property type="entry name" value="NUCLEAR PORE COMPLEX PROTEIN NUP88"/>
    <property type="match status" value="1"/>
</dbReference>
<keyword evidence="3" id="KW-0509">mRNA transport</keyword>
<dbReference type="AlphaFoldDB" id="A0AA86V9R1"/>
<evidence type="ECO:0000256" key="2">
    <source>
        <dbReference type="ARBA" id="ARBA00022448"/>
    </source>
</evidence>
<keyword evidence="8" id="KW-0175">Coiled coil</keyword>
<dbReference type="InterPro" id="IPR037700">
    <property type="entry name" value="NUP88/NUP82"/>
</dbReference>